<reference evidence="1 2" key="1">
    <citation type="submission" date="2023-03" db="EMBL/GenBank/DDBJ databases">
        <title>High-quality genome of Scylla paramamosain provides insights in environmental adaptation.</title>
        <authorList>
            <person name="Zhang L."/>
        </authorList>
    </citation>
    <scope>NUCLEOTIDE SEQUENCE [LARGE SCALE GENOMIC DNA]</scope>
    <source>
        <strain evidence="1">LZ_2023a</strain>
        <tissue evidence="1">Muscle</tissue>
    </source>
</reference>
<dbReference type="AlphaFoldDB" id="A0AAW0U5Y2"/>
<keyword evidence="2" id="KW-1185">Reference proteome</keyword>
<organism evidence="1 2">
    <name type="scientific">Scylla paramamosain</name>
    <name type="common">Mud crab</name>
    <dbReference type="NCBI Taxonomy" id="85552"/>
    <lineage>
        <taxon>Eukaryota</taxon>
        <taxon>Metazoa</taxon>
        <taxon>Ecdysozoa</taxon>
        <taxon>Arthropoda</taxon>
        <taxon>Crustacea</taxon>
        <taxon>Multicrustacea</taxon>
        <taxon>Malacostraca</taxon>
        <taxon>Eumalacostraca</taxon>
        <taxon>Eucarida</taxon>
        <taxon>Decapoda</taxon>
        <taxon>Pleocyemata</taxon>
        <taxon>Brachyura</taxon>
        <taxon>Eubrachyura</taxon>
        <taxon>Portunoidea</taxon>
        <taxon>Portunidae</taxon>
        <taxon>Portuninae</taxon>
        <taxon>Scylla</taxon>
    </lineage>
</organism>
<evidence type="ECO:0000313" key="2">
    <source>
        <dbReference type="Proteomes" id="UP001487740"/>
    </source>
</evidence>
<sequence length="139" mass="15991">MDAVEQLVCRVYDARSQETSVTYLRRKVYKKNRRDSEKLPPTKSTLHQRILSPHYQLIIWNKDIELLNPQCKPGRSSNLQSSWESPYNVVEAVAALTYRLDIPGRKGADKVVNVDCLWRHPGDGVYTWSENIDSDNGSD</sequence>
<dbReference type="Proteomes" id="UP001487740">
    <property type="component" value="Unassembled WGS sequence"/>
</dbReference>
<protein>
    <submittedName>
        <fullName evidence="1">Uncharacterized protein</fullName>
    </submittedName>
</protein>
<proteinExistence type="predicted"/>
<evidence type="ECO:0000313" key="1">
    <source>
        <dbReference type="EMBL" id="KAK8395472.1"/>
    </source>
</evidence>
<comment type="caution">
    <text evidence="1">The sequence shown here is derived from an EMBL/GenBank/DDBJ whole genome shotgun (WGS) entry which is preliminary data.</text>
</comment>
<accession>A0AAW0U5Y2</accession>
<dbReference type="EMBL" id="JARAKH010000018">
    <property type="protein sequence ID" value="KAK8395472.1"/>
    <property type="molecule type" value="Genomic_DNA"/>
</dbReference>
<gene>
    <name evidence="1" type="ORF">O3P69_006264</name>
</gene>
<name>A0AAW0U5Y2_SCYPA</name>